<feature type="region of interest" description="Disordered" evidence="1">
    <location>
        <begin position="41"/>
        <end position="95"/>
    </location>
</feature>
<protein>
    <submittedName>
        <fullName evidence="2">Uncharacterized protein</fullName>
    </submittedName>
</protein>
<accession>A0ABQ7KN25</accession>
<dbReference type="EMBL" id="JADBGQ010000010">
    <property type="protein sequence ID" value="KAG5375923.1"/>
    <property type="molecule type" value="Genomic_DNA"/>
</dbReference>
<gene>
    <name evidence="2" type="primary">A10p011690.1_BraROA</name>
    <name evidence="2" type="ORF">IGI04_040519</name>
</gene>
<comment type="caution">
    <text evidence="2">The sequence shown here is derived from an EMBL/GenBank/DDBJ whole genome shotgun (WGS) entry which is preliminary data.</text>
</comment>
<keyword evidence="3" id="KW-1185">Reference proteome</keyword>
<evidence type="ECO:0000256" key="1">
    <source>
        <dbReference type="SAM" id="MobiDB-lite"/>
    </source>
</evidence>
<feature type="compositionally biased region" description="Low complexity" evidence="1">
    <location>
        <begin position="59"/>
        <end position="72"/>
    </location>
</feature>
<organism evidence="2 3">
    <name type="scientific">Brassica rapa subsp. trilocularis</name>
    <dbReference type="NCBI Taxonomy" id="1813537"/>
    <lineage>
        <taxon>Eukaryota</taxon>
        <taxon>Viridiplantae</taxon>
        <taxon>Streptophyta</taxon>
        <taxon>Embryophyta</taxon>
        <taxon>Tracheophyta</taxon>
        <taxon>Spermatophyta</taxon>
        <taxon>Magnoliopsida</taxon>
        <taxon>eudicotyledons</taxon>
        <taxon>Gunneridae</taxon>
        <taxon>Pentapetalae</taxon>
        <taxon>rosids</taxon>
        <taxon>malvids</taxon>
        <taxon>Brassicales</taxon>
        <taxon>Brassicaceae</taxon>
        <taxon>Brassiceae</taxon>
        <taxon>Brassica</taxon>
    </lineage>
</organism>
<proteinExistence type="predicted"/>
<reference evidence="2 3" key="1">
    <citation type="submission" date="2021-03" db="EMBL/GenBank/DDBJ databases">
        <authorList>
            <person name="King G.J."/>
            <person name="Bancroft I."/>
            <person name="Baten A."/>
            <person name="Bloomfield J."/>
            <person name="Borpatragohain P."/>
            <person name="He Z."/>
            <person name="Irish N."/>
            <person name="Irwin J."/>
            <person name="Liu K."/>
            <person name="Mauleon R.P."/>
            <person name="Moore J."/>
            <person name="Morris R."/>
            <person name="Ostergaard L."/>
            <person name="Wang B."/>
            <person name="Wells R."/>
        </authorList>
    </citation>
    <scope>NUCLEOTIDE SEQUENCE [LARGE SCALE GENOMIC DNA]</scope>
    <source>
        <strain evidence="2">R-o-18</strain>
        <tissue evidence="2">Leaf</tissue>
    </source>
</reference>
<dbReference type="Proteomes" id="UP000823674">
    <property type="component" value="Chromosome A10"/>
</dbReference>
<evidence type="ECO:0000313" key="3">
    <source>
        <dbReference type="Proteomes" id="UP000823674"/>
    </source>
</evidence>
<sequence length="95" mass="10066">MELPKFLEELAGNEYLFSYVLLQIISPLTTVHSPSLQLVTTSGRSVPSPVVDLKSGQPTASASSTGNAANIALGNDETNQPSFAGNEKTRKCPCE</sequence>
<evidence type="ECO:0000313" key="2">
    <source>
        <dbReference type="EMBL" id="KAG5375923.1"/>
    </source>
</evidence>
<name>A0ABQ7KN25_BRACM</name>